<name>A0A2I2A9R2_9LACO</name>
<dbReference type="PANTHER" id="PTHR43433">
    <property type="entry name" value="HYDROLASE, ALPHA/BETA FOLD FAMILY PROTEIN"/>
    <property type="match status" value="1"/>
</dbReference>
<reference evidence="3" key="1">
    <citation type="submission" date="2017-12" db="EMBL/GenBank/DDBJ databases">
        <authorList>
            <person name="Christensen H."/>
        </authorList>
    </citation>
    <scope>NUCLEOTIDE SEQUENCE [LARGE SCALE GENOMIC DNA]</scope>
    <source>
        <strain evidence="3">268A</strain>
    </source>
</reference>
<evidence type="ECO:0000313" key="2">
    <source>
        <dbReference type="EMBL" id="PLA76114.1"/>
    </source>
</evidence>
<feature type="domain" description="AB hydrolase-1" evidence="1">
    <location>
        <begin position="31"/>
        <end position="263"/>
    </location>
</feature>
<protein>
    <submittedName>
        <fullName evidence="2">Alpha/beta hydrolase</fullName>
    </submittedName>
</protein>
<dbReference type="EMBL" id="PKGI01000038">
    <property type="protein sequence ID" value="PLA76114.1"/>
    <property type="molecule type" value="Genomic_DNA"/>
</dbReference>
<evidence type="ECO:0000313" key="3">
    <source>
        <dbReference type="Proteomes" id="UP000234579"/>
    </source>
</evidence>
<dbReference type="Proteomes" id="UP000234579">
    <property type="component" value="Unassembled WGS sequence"/>
</dbReference>
<proteinExistence type="predicted"/>
<gene>
    <name evidence="2" type="ORF">CYR79_07715</name>
</gene>
<dbReference type="InterPro" id="IPR050471">
    <property type="entry name" value="AB_hydrolase"/>
</dbReference>
<comment type="caution">
    <text evidence="2">The sequence shown here is derived from an EMBL/GenBank/DDBJ whole genome shotgun (WGS) entry which is preliminary data.</text>
</comment>
<evidence type="ECO:0000259" key="1">
    <source>
        <dbReference type="Pfam" id="PF00561"/>
    </source>
</evidence>
<dbReference type="InterPro" id="IPR029058">
    <property type="entry name" value="AB_hydrolase_fold"/>
</dbReference>
<keyword evidence="2" id="KW-0378">Hydrolase</keyword>
<dbReference type="RefSeq" id="WP_101812083.1">
    <property type="nucleotide sequence ID" value="NZ_JAUDED010000018.1"/>
</dbReference>
<dbReference type="Pfam" id="PF00561">
    <property type="entry name" value="Abhydrolase_1"/>
    <property type="match status" value="1"/>
</dbReference>
<dbReference type="PRINTS" id="PR00111">
    <property type="entry name" value="ABHYDROLASE"/>
</dbReference>
<accession>A0A2I2A9R2</accession>
<dbReference type="InterPro" id="IPR000073">
    <property type="entry name" value="AB_hydrolase_1"/>
</dbReference>
<dbReference type="PANTHER" id="PTHR43433:SF5">
    <property type="entry name" value="AB HYDROLASE-1 DOMAIN-CONTAINING PROTEIN"/>
    <property type="match status" value="1"/>
</dbReference>
<dbReference type="AlphaFoldDB" id="A0A2I2A9R2"/>
<dbReference type="GO" id="GO:0016787">
    <property type="term" value="F:hydrolase activity"/>
    <property type="evidence" value="ECO:0007669"/>
    <property type="project" value="UniProtKB-KW"/>
</dbReference>
<sequence>MGYLTTKNRYLTVGKNQIAYRMLGKQSAGLPLVMLTHLAATLDEWDPKLLDLLAEDQQVVVLDLPGVGASQGKVGATILQMASQALAIIQALGFSKINLLGLSMGGMIAQELVKLKPSLVNRLVLVGTAPRGGKEVELVTRKTFLHMAKGLINRVDPKRYIFYNHDQKGGQAALEVLKRMKARPAVAKDKPIKISSFLSQLKAIKRFGVAPAEDLNFITQKTLIVNGDNDLEVLTANSYELQAKIKNSRLLIYPNVGHGSIFQFADEFAKELGDFLAA</sequence>
<dbReference type="Gene3D" id="3.40.50.1820">
    <property type="entry name" value="alpha/beta hydrolase"/>
    <property type="match status" value="1"/>
</dbReference>
<organism evidence="2 3">
    <name type="scientific">Ligilactobacillus agilis</name>
    <dbReference type="NCBI Taxonomy" id="1601"/>
    <lineage>
        <taxon>Bacteria</taxon>
        <taxon>Bacillati</taxon>
        <taxon>Bacillota</taxon>
        <taxon>Bacilli</taxon>
        <taxon>Lactobacillales</taxon>
        <taxon>Lactobacillaceae</taxon>
        <taxon>Ligilactobacillus</taxon>
    </lineage>
</organism>
<dbReference type="SUPFAM" id="SSF53474">
    <property type="entry name" value="alpha/beta-Hydrolases"/>
    <property type="match status" value="1"/>
</dbReference>